<name>A0A6B1DQ40_9CHLR</name>
<comment type="caution">
    <text evidence="1">The sequence shown here is derived from an EMBL/GenBank/DDBJ whole genome shotgun (WGS) entry which is preliminary data.</text>
</comment>
<reference evidence="1" key="1">
    <citation type="submission" date="2019-09" db="EMBL/GenBank/DDBJ databases">
        <title>Characterisation of the sponge microbiome using genome-centric metagenomics.</title>
        <authorList>
            <person name="Engelberts J.P."/>
            <person name="Robbins S.J."/>
            <person name="De Goeij J.M."/>
            <person name="Aranda M."/>
            <person name="Bell S.C."/>
            <person name="Webster N.S."/>
        </authorList>
    </citation>
    <scope>NUCLEOTIDE SEQUENCE</scope>
    <source>
        <strain evidence="1">SB0662_bin_9</strain>
    </source>
</reference>
<dbReference type="EMBL" id="VXPY01000032">
    <property type="protein sequence ID" value="MYD89700.1"/>
    <property type="molecule type" value="Genomic_DNA"/>
</dbReference>
<accession>A0A6B1DQ40</accession>
<protein>
    <submittedName>
        <fullName evidence="1">Uncharacterized protein</fullName>
    </submittedName>
</protein>
<sequence length="97" mass="10700">MIDWTSDLEWIATLITFLLSSSTTLTILSTLDVMAATADTLNMGPLFEMAESLLGLTTQLLEGVSESLDPFVGTDTLPGIIARQWEDYRLALEQVFE</sequence>
<dbReference type="AlphaFoldDB" id="A0A6B1DQ40"/>
<organism evidence="1">
    <name type="scientific">Caldilineaceae bacterium SB0662_bin_9</name>
    <dbReference type="NCBI Taxonomy" id="2605258"/>
    <lineage>
        <taxon>Bacteria</taxon>
        <taxon>Bacillati</taxon>
        <taxon>Chloroflexota</taxon>
        <taxon>Caldilineae</taxon>
        <taxon>Caldilineales</taxon>
        <taxon>Caldilineaceae</taxon>
    </lineage>
</organism>
<proteinExistence type="predicted"/>
<gene>
    <name evidence="1" type="ORF">F4Y08_05085</name>
</gene>
<evidence type="ECO:0000313" key="1">
    <source>
        <dbReference type="EMBL" id="MYD89700.1"/>
    </source>
</evidence>